<comment type="caution">
    <text evidence="1">The sequence shown here is derived from an EMBL/GenBank/DDBJ whole genome shotgun (WGS) entry which is preliminary data.</text>
</comment>
<protein>
    <submittedName>
        <fullName evidence="1">Uncharacterized protein</fullName>
    </submittedName>
</protein>
<evidence type="ECO:0000313" key="1">
    <source>
        <dbReference type="EMBL" id="MBM7645668.1"/>
    </source>
</evidence>
<reference evidence="1 2" key="1">
    <citation type="submission" date="2021-01" db="EMBL/GenBank/DDBJ databases">
        <title>Genomic Encyclopedia of Type Strains, Phase IV (KMG-IV): sequencing the most valuable type-strain genomes for metagenomic binning, comparative biology and taxonomic classification.</title>
        <authorList>
            <person name="Goeker M."/>
        </authorList>
    </citation>
    <scope>NUCLEOTIDE SEQUENCE [LARGE SCALE GENOMIC DNA]</scope>
    <source>
        <strain evidence="1 2">DSM 28236</strain>
    </source>
</reference>
<proteinExistence type="predicted"/>
<evidence type="ECO:0000313" key="2">
    <source>
        <dbReference type="Proteomes" id="UP000808914"/>
    </source>
</evidence>
<organism evidence="1 2">
    <name type="scientific">Scopulibacillus daqui</name>
    <dbReference type="NCBI Taxonomy" id="1469162"/>
    <lineage>
        <taxon>Bacteria</taxon>
        <taxon>Bacillati</taxon>
        <taxon>Bacillota</taxon>
        <taxon>Bacilli</taxon>
        <taxon>Bacillales</taxon>
        <taxon>Sporolactobacillaceae</taxon>
        <taxon>Scopulibacillus</taxon>
    </lineage>
</organism>
<name>A0ABS2Q0F6_9BACL</name>
<keyword evidence="2" id="KW-1185">Reference proteome</keyword>
<dbReference type="EMBL" id="JAFBER010000010">
    <property type="protein sequence ID" value="MBM7645668.1"/>
    <property type="molecule type" value="Genomic_DNA"/>
</dbReference>
<dbReference type="Proteomes" id="UP000808914">
    <property type="component" value="Unassembled WGS sequence"/>
</dbReference>
<sequence length="119" mass="13517">MKGMIDLDTINLVVFNDADINKYIPLLRKKTSKSISEIKQNISLGKPVIESDYYDADELKSLVRSAEELILLGANIKIYEDEDGDVITLDMVRNLIETIEGVAKDREDMDSLMFDDDDE</sequence>
<accession>A0ABS2Q0F6</accession>
<gene>
    <name evidence="1" type="ORF">JOD45_001886</name>
</gene>
<dbReference type="RefSeq" id="WP_239549180.1">
    <property type="nucleotide sequence ID" value="NZ_JAFBER010000010.1"/>
</dbReference>